<sequence>MLRINFSRALSAGIFNGVSRATRKQFFPVRKEFRAISSTRLNENGAAMSPAMNYEPTIRSSSKCQRLKHNCPDTQDINCILEAFSLIDLDENGVIDHSEMHSLAVVLGNAGYGDVDEISEYLREIDVNGDGVISQEEFVSWWMKNGLNRKQIEFREAVQAVVYSEEYYGDDRFD</sequence>
<dbReference type="GO" id="GO:0005509">
    <property type="term" value="F:calcium ion binding"/>
    <property type="evidence" value="ECO:0007669"/>
    <property type="project" value="InterPro"/>
</dbReference>
<evidence type="ECO:0000313" key="5">
    <source>
        <dbReference type="Proteomes" id="UP000011087"/>
    </source>
</evidence>
<dbReference type="SUPFAM" id="SSF47473">
    <property type="entry name" value="EF-hand"/>
    <property type="match status" value="1"/>
</dbReference>
<feature type="domain" description="EF-hand" evidence="2">
    <location>
        <begin position="75"/>
        <end position="110"/>
    </location>
</feature>
<dbReference type="HOGENOM" id="CLU_1542955_0_0_1"/>
<accession>L1IB64</accession>
<evidence type="ECO:0000313" key="4">
    <source>
        <dbReference type="EnsemblProtists" id="EKX33159"/>
    </source>
</evidence>
<dbReference type="InterPro" id="IPR018247">
    <property type="entry name" value="EF_Hand_1_Ca_BS"/>
</dbReference>
<dbReference type="EnsemblProtists" id="EKX33159">
    <property type="protein sequence ID" value="EKX33159"/>
    <property type="gene ID" value="GUITHDRAFT_148131"/>
</dbReference>
<dbReference type="Proteomes" id="UP000011087">
    <property type="component" value="Unassembled WGS sequence"/>
</dbReference>
<evidence type="ECO:0000259" key="2">
    <source>
        <dbReference type="PROSITE" id="PS50222"/>
    </source>
</evidence>
<protein>
    <recommendedName>
        <fullName evidence="2">EF-hand domain-containing protein</fullName>
    </recommendedName>
</protein>
<keyword evidence="1" id="KW-0106">Calcium</keyword>
<dbReference type="RefSeq" id="XP_005820139.1">
    <property type="nucleotide sequence ID" value="XM_005820082.1"/>
</dbReference>
<proteinExistence type="predicted"/>
<dbReference type="KEGG" id="gtt:GUITHDRAFT_148131"/>
<gene>
    <name evidence="3" type="ORF">GUITHDRAFT_148131</name>
</gene>
<dbReference type="PROSITE" id="PS00018">
    <property type="entry name" value="EF_HAND_1"/>
    <property type="match status" value="2"/>
</dbReference>
<dbReference type="InterPro" id="IPR011992">
    <property type="entry name" value="EF-hand-dom_pair"/>
</dbReference>
<dbReference type="PaxDb" id="55529-EKX33159"/>
<feature type="domain" description="EF-hand" evidence="2">
    <location>
        <begin position="113"/>
        <end position="148"/>
    </location>
</feature>
<dbReference type="Gene3D" id="1.10.238.10">
    <property type="entry name" value="EF-hand"/>
    <property type="match status" value="1"/>
</dbReference>
<dbReference type="PROSITE" id="PS50222">
    <property type="entry name" value="EF_HAND_2"/>
    <property type="match status" value="2"/>
</dbReference>
<name>L1IB64_GUITC</name>
<dbReference type="Pfam" id="PF13499">
    <property type="entry name" value="EF-hand_7"/>
    <property type="match status" value="1"/>
</dbReference>
<reference evidence="3 5" key="1">
    <citation type="journal article" date="2012" name="Nature">
        <title>Algal genomes reveal evolutionary mosaicism and the fate of nucleomorphs.</title>
        <authorList>
            <consortium name="DOE Joint Genome Institute"/>
            <person name="Curtis B.A."/>
            <person name="Tanifuji G."/>
            <person name="Burki F."/>
            <person name="Gruber A."/>
            <person name="Irimia M."/>
            <person name="Maruyama S."/>
            <person name="Arias M.C."/>
            <person name="Ball S.G."/>
            <person name="Gile G.H."/>
            <person name="Hirakawa Y."/>
            <person name="Hopkins J.F."/>
            <person name="Kuo A."/>
            <person name="Rensing S.A."/>
            <person name="Schmutz J."/>
            <person name="Symeonidi A."/>
            <person name="Elias M."/>
            <person name="Eveleigh R.J."/>
            <person name="Herman E.K."/>
            <person name="Klute M.J."/>
            <person name="Nakayama T."/>
            <person name="Obornik M."/>
            <person name="Reyes-Prieto A."/>
            <person name="Armbrust E.V."/>
            <person name="Aves S.J."/>
            <person name="Beiko R.G."/>
            <person name="Coutinho P."/>
            <person name="Dacks J.B."/>
            <person name="Durnford D.G."/>
            <person name="Fast N.M."/>
            <person name="Green B.R."/>
            <person name="Grisdale C.J."/>
            <person name="Hempel F."/>
            <person name="Henrissat B."/>
            <person name="Hoppner M.P."/>
            <person name="Ishida K."/>
            <person name="Kim E."/>
            <person name="Koreny L."/>
            <person name="Kroth P.G."/>
            <person name="Liu Y."/>
            <person name="Malik S.B."/>
            <person name="Maier U.G."/>
            <person name="McRose D."/>
            <person name="Mock T."/>
            <person name="Neilson J.A."/>
            <person name="Onodera N.T."/>
            <person name="Poole A.M."/>
            <person name="Pritham E.J."/>
            <person name="Richards T.A."/>
            <person name="Rocap G."/>
            <person name="Roy S.W."/>
            <person name="Sarai C."/>
            <person name="Schaack S."/>
            <person name="Shirato S."/>
            <person name="Slamovits C.H."/>
            <person name="Spencer D.F."/>
            <person name="Suzuki S."/>
            <person name="Worden A.Z."/>
            <person name="Zauner S."/>
            <person name="Barry K."/>
            <person name="Bell C."/>
            <person name="Bharti A.K."/>
            <person name="Crow J.A."/>
            <person name="Grimwood J."/>
            <person name="Kramer R."/>
            <person name="Lindquist E."/>
            <person name="Lucas S."/>
            <person name="Salamov A."/>
            <person name="McFadden G.I."/>
            <person name="Lane C.E."/>
            <person name="Keeling P.J."/>
            <person name="Gray M.W."/>
            <person name="Grigoriev I.V."/>
            <person name="Archibald J.M."/>
        </authorList>
    </citation>
    <scope>NUCLEOTIDE SEQUENCE</scope>
    <source>
        <strain evidence="3 5">CCMP2712</strain>
    </source>
</reference>
<organism evidence="3">
    <name type="scientific">Guillardia theta (strain CCMP2712)</name>
    <name type="common">Cryptophyte</name>
    <dbReference type="NCBI Taxonomy" id="905079"/>
    <lineage>
        <taxon>Eukaryota</taxon>
        <taxon>Cryptophyceae</taxon>
        <taxon>Pyrenomonadales</taxon>
        <taxon>Geminigeraceae</taxon>
        <taxon>Guillardia</taxon>
    </lineage>
</organism>
<dbReference type="CDD" id="cd00051">
    <property type="entry name" value="EFh"/>
    <property type="match status" value="1"/>
</dbReference>
<dbReference type="InterPro" id="IPR002048">
    <property type="entry name" value="EF_hand_dom"/>
</dbReference>
<dbReference type="OrthoDB" id="26525at2759"/>
<evidence type="ECO:0000313" key="3">
    <source>
        <dbReference type="EMBL" id="EKX33159.1"/>
    </source>
</evidence>
<dbReference type="SMART" id="SM00054">
    <property type="entry name" value="EFh"/>
    <property type="match status" value="2"/>
</dbReference>
<evidence type="ECO:0000256" key="1">
    <source>
        <dbReference type="ARBA" id="ARBA00022837"/>
    </source>
</evidence>
<dbReference type="GeneID" id="17289875"/>
<reference evidence="4" key="3">
    <citation type="submission" date="2016-03" db="UniProtKB">
        <authorList>
            <consortium name="EnsemblProtists"/>
        </authorList>
    </citation>
    <scope>IDENTIFICATION</scope>
</reference>
<dbReference type="EMBL" id="JH993154">
    <property type="protein sequence ID" value="EKX33159.1"/>
    <property type="molecule type" value="Genomic_DNA"/>
</dbReference>
<dbReference type="STRING" id="905079.L1IB64"/>
<reference evidence="5" key="2">
    <citation type="submission" date="2012-11" db="EMBL/GenBank/DDBJ databases">
        <authorList>
            <person name="Kuo A."/>
            <person name="Curtis B.A."/>
            <person name="Tanifuji G."/>
            <person name="Burki F."/>
            <person name="Gruber A."/>
            <person name="Irimia M."/>
            <person name="Maruyama S."/>
            <person name="Arias M.C."/>
            <person name="Ball S.G."/>
            <person name="Gile G.H."/>
            <person name="Hirakawa Y."/>
            <person name="Hopkins J.F."/>
            <person name="Rensing S.A."/>
            <person name="Schmutz J."/>
            <person name="Symeonidi A."/>
            <person name="Elias M."/>
            <person name="Eveleigh R.J."/>
            <person name="Herman E.K."/>
            <person name="Klute M.J."/>
            <person name="Nakayama T."/>
            <person name="Obornik M."/>
            <person name="Reyes-Prieto A."/>
            <person name="Armbrust E.V."/>
            <person name="Aves S.J."/>
            <person name="Beiko R.G."/>
            <person name="Coutinho P."/>
            <person name="Dacks J.B."/>
            <person name="Durnford D.G."/>
            <person name="Fast N.M."/>
            <person name="Green B.R."/>
            <person name="Grisdale C."/>
            <person name="Hempe F."/>
            <person name="Henrissat B."/>
            <person name="Hoppner M.P."/>
            <person name="Ishida K.-I."/>
            <person name="Kim E."/>
            <person name="Koreny L."/>
            <person name="Kroth P.G."/>
            <person name="Liu Y."/>
            <person name="Malik S.-B."/>
            <person name="Maier U.G."/>
            <person name="McRose D."/>
            <person name="Mock T."/>
            <person name="Neilson J.A."/>
            <person name="Onodera N.T."/>
            <person name="Poole A.M."/>
            <person name="Pritham E.J."/>
            <person name="Richards T.A."/>
            <person name="Rocap G."/>
            <person name="Roy S.W."/>
            <person name="Sarai C."/>
            <person name="Schaack S."/>
            <person name="Shirato S."/>
            <person name="Slamovits C.H."/>
            <person name="Spencer D.F."/>
            <person name="Suzuki S."/>
            <person name="Worden A.Z."/>
            <person name="Zauner S."/>
            <person name="Barry K."/>
            <person name="Bell C."/>
            <person name="Bharti A.K."/>
            <person name="Crow J.A."/>
            <person name="Grimwood J."/>
            <person name="Kramer R."/>
            <person name="Lindquist E."/>
            <person name="Lucas S."/>
            <person name="Salamov A."/>
            <person name="McFadden G.I."/>
            <person name="Lane C.E."/>
            <person name="Keeling P.J."/>
            <person name="Gray M.W."/>
            <person name="Grigoriev I.V."/>
            <person name="Archibald J.M."/>
        </authorList>
    </citation>
    <scope>NUCLEOTIDE SEQUENCE</scope>
    <source>
        <strain evidence="5">CCMP2712</strain>
    </source>
</reference>
<keyword evidence="5" id="KW-1185">Reference proteome</keyword>
<dbReference type="AlphaFoldDB" id="L1IB64"/>